<comment type="caution">
    <text evidence="3">The sequence shown here is derived from an EMBL/GenBank/DDBJ whole genome shotgun (WGS) entry which is preliminary data.</text>
</comment>
<gene>
    <name evidence="3" type="ORF">C0189_00445</name>
</gene>
<dbReference type="Gene3D" id="3.30.460.80">
    <property type="entry name" value="NADH:ubiquinone oxidoreductase, 30kDa subunit"/>
    <property type="match status" value="1"/>
</dbReference>
<dbReference type="PANTHER" id="PTHR10884:SF14">
    <property type="entry name" value="NADH DEHYDROGENASE [UBIQUINONE] IRON-SULFUR PROTEIN 3, MITOCHONDRIAL"/>
    <property type="match status" value="1"/>
</dbReference>
<protein>
    <submittedName>
        <fullName evidence="3">NADH-quinone oxidoreductase subunit C</fullName>
    </submittedName>
</protein>
<dbReference type="Proteomes" id="UP000237040">
    <property type="component" value="Unassembled WGS sequence"/>
</dbReference>
<proteinExistence type="inferred from homology"/>
<accession>A0A2J6WG08</accession>
<evidence type="ECO:0000256" key="1">
    <source>
        <dbReference type="ARBA" id="ARBA00007569"/>
    </source>
</evidence>
<comment type="similarity">
    <text evidence="1">Belongs to the complex I 30 kDa subunit family.</text>
</comment>
<dbReference type="Pfam" id="PF00329">
    <property type="entry name" value="Complex1_30kDa"/>
    <property type="match status" value="1"/>
</dbReference>
<dbReference type="GO" id="GO:0008137">
    <property type="term" value="F:NADH dehydrogenase (ubiquinone) activity"/>
    <property type="evidence" value="ECO:0007669"/>
    <property type="project" value="InterPro"/>
</dbReference>
<dbReference type="RefSeq" id="WP_416085085.1">
    <property type="nucleotide sequence ID" value="NZ_JBNATC010000005.1"/>
</dbReference>
<dbReference type="InterPro" id="IPR037232">
    <property type="entry name" value="NADH_quin_OxRdtase_su_C/D-like"/>
</dbReference>
<organism evidence="3 4">
    <name type="scientific">Caldisericum exile</name>
    <dbReference type="NCBI Taxonomy" id="693075"/>
    <lineage>
        <taxon>Bacteria</taxon>
        <taxon>Pseudomonadati</taxon>
        <taxon>Caldisericota/Cryosericota group</taxon>
        <taxon>Caldisericota</taxon>
        <taxon>Caldisericia</taxon>
        <taxon>Caldisericales</taxon>
        <taxon>Caldisericaceae</taxon>
        <taxon>Caldisericum</taxon>
    </lineage>
</organism>
<dbReference type="InterPro" id="IPR001268">
    <property type="entry name" value="NADH_UbQ_OxRdtase_30kDa_su"/>
</dbReference>
<evidence type="ECO:0000313" key="3">
    <source>
        <dbReference type="EMBL" id="PMP68862.1"/>
    </source>
</evidence>
<evidence type="ECO:0000313" key="4">
    <source>
        <dbReference type="Proteomes" id="UP000237040"/>
    </source>
</evidence>
<sequence length="157" mass="18132">MVEEIKKVIKGEILEKSPQRIIIKVKNDSFSSTLNALKGLSFKRLTLFTAVDFVKDNQFELVALVYSNENKILAIVKTRIPKENPEIETITNIYPNAFKYEVELGEMFGIKVIGNPDSMKPFLLEGWEDLPPLRKDFDSIKYATEHYEARNVEVKYD</sequence>
<evidence type="ECO:0000259" key="2">
    <source>
        <dbReference type="Pfam" id="PF00329"/>
    </source>
</evidence>
<dbReference type="PANTHER" id="PTHR10884">
    <property type="entry name" value="NADH DEHYDROGENASE UBIQUINONE IRON-SULFUR PROTEIN 3"/>
    <property type="match status" value="1"/>
</dbReference>
<dbReference type="SUPFAM" id="SSF143243">
    <property type="entry name" value="Nqo5-like"/>
    <property type="match status" value="1"/>
</dbReference>
<name>A0A2J6WG08_9BACT</name>
<dbReference type="AlphaFoldDB" id="A0A2J6WG08"/>
<dbReference type="EMBL" id="PNIL01000005">
    <property type="protein sequence ID" value="PMP68862.1"/>
    <property type="molecule type" value="Genomic_DNA"/>
</dbReference>
<reference evidence="3 4" key="1">
    <citation type="submission" date="2018-01" db="EMBL/GenBank/DDBJ databases">
        <title>Metagenomic assembled genomes from two thermal pools in the Uzon Caldera, Kamchatka, Russia.</title>
        <authorList>
            <person name="Wilkins L."/>
            <person name="Ettinger C."/>
        </authorList>
    </citation>
    <scope>NUCLEOTIDE SEQUENCE [LARGE SCALE GENOMIC DNA]</scope>
    <source>
        <strain evidence="3">ZAV-07</strain>
    </source>
</reference>
<feature type="domain" description="NADH:ubiquinone oxidoreductase 30kDa subunit" evidence="2">
    <location>
        <begin position="23"/>
        <end position="141"/>
    </location>
</feature>